<dbReference type="PROSITE" id="PS00107">
    <property type="entry name" value="PROTEIN_KINASE_ATP"/>
    <property type="match status" value="1"/>
</dbReference>
<keyword evidence="6" id="KW-1185">Reference proteome</keyword>
<sequence length="701" mass="78145">MSAIYDNWERLVAAVLKKQQLWELFHEHSRSPSVLSEASDFSSSFNSSSRLHDLSFDFASLGSSSWSQRGQPKLVLVSDFSAAIDVKHLYLTSSDLLGMGTLGTTYAAAMDNGVRIVVKRLRSMSVAEQDFRRHMDIIGDVKHENVVSLRAYYSSGDERLVLYDYHRNGSIHALLHGRNNKPRLDVAWQSRIRIAIGAARGIAEIHKQNGGKLVHGNIRASNVFLNPDQYGYVSEHGLRNLIATKSTSAAHYYAPEVKNTQDVSQASDVYSFGILLLELLTRKSPAQVPGGPKAVNLVKLVTSVISRIRAASVFDADLLPYPIIKEQMVKMFQIGMRCVEKSVIKRPNMSEVAMLLEGITMLSPTNQIISVERNLVFFDDANPTFDLNEMLKASAEVLGKGTFGTTYKATFEDQSSIVVKRLKDVIATDEEFHQHMEIIGRMRHKNIDGLRAYYFSRDETLLLYNYHSQDNVSVLLLGTTTGKDKTPLDWNTRLNIAVGASRGISHIHLRDGQKFVHGNIKSSNIFLTRQKHAIVSEAGLGKVSRPVTRSVMLTPGYCAPEVKDTGNVSQASDVYSFGVVLLELLSGKPSQFTGIDGNAISLVEWTKSIVESDDPGVWVTNMFDGELLKHGYEEETMVQVLETAMDCVNIVPERRPKMSEVVMMLEEISGIEPESGLEDTWEQPLESRLEDLLEGLLHFAF</sequence>
<organism evidence="5 6">
    <name type="scientific">Castilleja foliolosa</name>
    <dbReference type="NCBI Taxonomy" id="1961234"/>
    <lineage>
        <taxon>Eukaryota</taxon>
        <taxon>Viridiplantae</taxon>
        <taxon>Streptophyta</taxon>
        <taxon>Embryophyta</taxon>
        <taxon>Tracheophyta</taxon>
        <taxon>Spermatophyta</taxon>
        <taxon>Magnoliopsida</taxon>
        <taxon>eudicotyledons</taxon>
        <taxon>Gunneridae</taxon>
        <taxon>Pentapetalae</taxon>
        <taxon>asterids</taxon>
        <taxon>lamiids</taxon>
        <taxon>Lamiales</taxon>
        <taxon>Orobanchaceae</taxon>
        <taxon>Pedicularideae</taxon>
        <taxon>Castillejinae</taxon>
        <taxon>Castilleja</taxon>
    </lineage>
</organism>
<name>A0ABD3DW69_9LAMI</name>
<evidence type="ECO:0000256" key="1">
    <source>
        <dbReference type="ARBA" id="ARBA00022741"/>
    </source>
</evidence>
<proteinExistence type="predicted"/>
<comment type="caution">
    <text evidence="5">The sequence shown here is derived from an EMBL/GenBank/DDBJ whole genome shotgun (WGS) entry which is preliminary data.</text>
</comment>
<dbReference type="Gene3D" id="3.30.200.20">
    <property type="entry name" value="Phosphorylase Kinase, domain 1"/>
    <property type="match status" value="2"/>
</dbReference>
<keyword evidence="1 3" id="KW-0547">Nucleotide-binding</keyword>
<dbReference type="InterPro" id="IPR017441">
    <property type="entry name" value="Protein_kinase_ATP_BS"/>
</dbReference>
<dbReference type="Gene3D" id="1.10.510.10">
    <property type="entry name" value="Transferase(Phosphotransferase) domain 1"/>
    <property type="match status" value="2"/>
</dbReference>
<dbReference type="PROSITE" id="PS50011">
    <property type="entry name" value="PROTEIN_KINASE_DOM"/>
    <property type="match status" value="2"/>
</dbReference>
<accession>A0ABD3DW69</accession>
<dbReference type="SUPFAM" id="SSF56112">
    <property type="entry name" value="Protein kinase-like (PK-like)"/>
    <property type="match status" value="2"/>
</dbReference>
<feature type="domain" description="Protein kinase" evidence="4">
    <location>
        <begin position="392"/>
        <end position="668"/>
    </location>
</feature>
<evidence type="ECO:0000259" key="4">
    <source>
        <dbReference type="PROSITE" id="PS50011"/>
    </source>
</evidence>
<dbReference type="Proteomes" id="UP001632038">
    <property type="component" value="Unassembled WGS sequence"/>
</dbReference>
<reference evidence="6" key="1">
    <citation type="journal article" date="2024" name="IScience">
        <title>Strigolactones Initiate the Formation of Haustorium-like Structures in Castilleja.</title>
        <authorList>
            <person name="Buerger M."/>
            <person name="Peterson D."/>
            <person name="Chory J."/>
        </authorList>
    </citation>
    <scope>NUCLEOTIDE SEQUENCE [LARGE SCALE GENOMIC DNA]</scope>
</reference>
<dbReference type="GO" id="GO:0005524">
    <property type="term" value="F:ATP binding"/>
    <property type="evidence" value="ECO:0007669"/>
    <property type="project" value="UniProtKB-UniRule"/>
</dbReference>
<dbReference type="SMART" id="SM00220">
    <property type="entry name" value="S_TKc"/>
    <property type="match status" value="1"/>
</dbReference>
<feature type="binding site" evidence="3">
    <location>
        <position position="420"/>
    </location>
    <ligand>
        <name>ATP</name>
        <dbReference type="ChEBI" id="CHEBI:30616"/>
    </ligand>
</feature>
<dbReference type="InterPro" id="IPR000719">
    <property type="entry name" value="Prot_kinase_dom"/>
</dbReference>
<dbReference type="PANTHER" id="PTHR48010">
    <property type="entry name" value="OS05G0588300 PROTEIN"/>
    <property type="match status" value="1"/>
</dbReference>
<gene>
    <name evidence="5" type="ORF">CASFOL_010379</name>
</gene>
<dbReference type="AlphaFoldDB" id="A0ABD3DW69"/>
<evidence type="ECO:0000313" key="6">
    <source>
        <dbReference type="Proteomes" id="UP001632038"/>
    </source>
</evidence>
<dbReference type="InterPro" id="IPR011009">
    <property type="entry name" value="Kinase-like_dom_sf"/>
</dbReference>
<dbReference type="PANTHER" id="PTHR48010:SF1">
    <property type="entry name" value="PROTEIN KINASE DOMAIN-CONTAINING PROTEIN"/>
    <property type="match status" value="1"/>
</dbReference>
<feature type="domain" description="Protein kinase" evidence="4">
    <location>
        <begin position="91"/>
        <end position="362"/>
    </location>
</feature>
<dbReference type="EMBL" id="JAVIJP010000013">
    <property type="protein sequence ID" value="KAL3645199.1"/>
    <property type="molecule type" value="Genomic_DNA"/>
</dbReference>
<dbReference type="Pfam" id="PF07714">
    <property type="entry name" value="PK_Tyr_Ser-Thr"/>
    <property type="match status" value="2"/>
</dbReference>
<keyword evidence="2 3" id="KW-0067">ATP-binding</keyword>
<dbReference type="FunFam" id="3.30.200.20:FF:000307">
    <property type="entry name" value="pollen receptor-like kinase 1"/>
    <property type="match status" value="1"/>
</dbReference>
<protein>
    <recommendedName>
        <fullName evidence="4">Protein kinase domain-containing protein</fullName>
    </recommendedName>
</protein>
<evidence type="ECO:0000256" key="3">
    <source>
        <dbReference type="PROSITE-ProRule" id="PRU10141"/>
    </source>
</evidence>
<dbReference type="InterPro" id="IPR001245">
    <property type="entry name" value="Ser-Thr/Tyr_kinase_cat_dom"/>
</dbReference>
<evidence type="ECO:0000256" key="2">
    <source>
        <dbReference type="ARBA" id="ARBA00022840"/>
    </source>
</evidence>
<evidence type="ECO:0000313" key="5">
    <source>
        <dbReference type="EMBL" id="KAL3645199.1"/>
    </source>
</evidence>
<dbReference type="InterPro" id="IPR050994">
    <property type="entry name" value="At_inactive_RLKs"/>
</dbReference>